<evidence type="ECO:0000313" key="13">
    <source>
        <dbReference type="EMBL" id="MDQ9172229.1"/>
    </source>
</evidence>
<evidence type="ECO:0000256" key="3">
    <source>
        <dbReference type="ARBA" id="ARBA00016337"/>
    </source>
</evidence>
<keyword evidence="12" id="KW-0997">Cell inner membrane</keyword>
<dbReference type="PIRSF" id="PIRSF006268">
    <property type="entry name" value="ApbE"/>
    <property type="match status" value="1"/>
</dbReference>
<comment type="catalytic activity">
    <reaction evidence="10 11 12">
        <text>L-threonyl-[protein] + FAD = FMN-L-threonyl-[protein] + AMP + H(+)</text>
        <dbReference type="Rhea" id="RHEA:36847"/>
        <dbReference type="Rhea" id="RHEA-COMP:11060"/>
        <dbReference type="Rhea" id="RHEA-COMP:11061"/>
        <dbReference type="ChEBI" id="CHEBI:15378"/>
        <dbReference type="ChEBI" id="CHEBI:30013"/>
        <dbReference type="ChEBI" id="CHEBI:57692"/>
        <dbReference type="ChEBI" id="CHEBI:74257"/>
        <dbReference type="ChEBI" id="CHEBI:456215"/>
        <dbReference type="EC" id="2.7.1.180"/>
    </reaction>
</comment>
<dbReference type="Pfam" id="PF02424">
    <property type="entry name" value="ApbE"/>
    <property type="match status" value="1"/>
</dbReference>
<keyword evidence="14" id="KW-1185">Reference proteome</keyword>
<dbReference type="SUPFAM" id="SSF143631">
    <property type="entry name" value="ApbE-like"/>
    <property type="match status" value="1"/>
</dbReference>
<dbReference type="EC" id="2.7.1.180" evidence="2 11"/>
<accession>A0ABU1BTK0</accession>
<keyword evidence="12" id="KW-0472">Membrane</keyword>
<dbReference type="RefSeq" id="WP_338438247.1">
    <property type="nucleotide sequence ID" value="NZ_JAUYVH010000018.1"/>
</dbReference>
<comment type="subcellular location">
    <subcellularLocation>
        <location evidence="12">Cell inner membrane</location>
        <topology evidence="12">Lipid-anchor</topology>
        <orientation evidence="12">Periplasmic side</orientation>
    </subcellularLocation>
</comment>
<name>A0ABU1BTK0_9BURK</name>
<sequence>MNHPKQGIEMLARHSSRSLSSWLFLIALLALLGGCQRQASIHHTEGNVFGTIVEISIYGESETEAAALSAQVLREFDRLHHKFHAWQPSALTDLNEHIARGEPYEADHEMLEILQAAASLAESSDDLFNPAIGRLIRLWGFQSSDISAQKPPASEIRKWVTSNPRMADLRFDGTRIRSVNPAVMLDLGGYAKGYALDRAAQILRAAKVRAALINVGGNMLALGAPGPRPWMVGIKNPRGDGAMAAVELHDNEAIGTSGDYQRYYIQDGKRRPHIIDPRSGESVDVMASVTIITSGGSDAGTRSDGKSKPLFLAGPGRWRGMAERLGLQEVLVVDTKGNIDMTDAMRSRLILPEKPSLTHGIPTAVQDKQE</sequence>
<evidence type="ECO:0000256" key="5">
    <source>
        <dbReference type="ARBA" id="ARBA00022679"/>
    </source>
</evidence>
<dbReference type="InterPro" id="IPR024932">
    <property type="entry name" value="ApbE"/>
</dbReference>
<comment type="cofactor">
    <cofactor evidence="1 12">
        <name>Mg(2+)</name>
        <dbReference type="ChEBI" id="CHEBI:18420"/>
    </cofactor>
</comment>
<evidence type="ECO:0000256" key="7">
    <source>
        <dbReference type="ARBA" id="ARBA00022827"/>
    </source>
</evidence>
<evidence type="ECO:0000256" key="8">
    <source>
        <dbReference type="ARBA" id="ARBA00022842"/>
    </source>
</evidence>
<keyword evidence="12" id="KW-0449">Lipoprotein</keyword>
<comment type="caution">
    <text evidence="13">The sequence shown here is derived from an EMBL/GenBank/DDBJ whole genome shotgun (WGS) entry which is preliminary data.</text>
</comment>
<evidence type="ECO:0000256" key="10">
    <source>
        <dbReference type="ARBA" id="ARBA00048540"/>
    </source>
</evidence>
<gene>
    <name evidence="13" type="ORF">Q8A64_17595</name>
</gene>
<evidence type="ECO:0000256" key="2">
    <source>
        <dbReference type="ARBA" id="ARBA00011955"/>
    </source>
</evidence>
<dbReference type="EMBL" id="JAUYVH010000018">
    <property type="protein sequence ID" value="MDQ9172229.1"/>
    <property type="molecule type" value="Genomic_DNA"/>
</dbReference>
<evidence type="ECO:0000256" key="6">
    <source>
        <dbReference type="ARBA" id="ARBA00022723"/>
    </source>
</evidence>
<comment type="similarity">
    <text evidence="11 12">Belongs to the ApbE family.</text>
</comment>
<keyword evidence="8 11" id="KW-0460">Magnesium</keyword>
<keyword evidence="12" id="KW-1003">Cell membrane</keyword>
<keyword evidence="6 11" id="KW-0479">Metal-binding</keyword>
<reference evidence="13 14" key="1">
    <citation type="submission" date="2023-08" db="EMBL/GenBank/DDBJ databases">
        <title>Oxalobacteraceae gen .nov., isolated from river sludge outside the plant.</title>
        <authorList>
            <person name="Zhao S.Y."/>
        </authorList>
    </citation>
    <scope>NUCLEOTIDE SEQUENCE [LARGE SCALE GENOMIC DNA]</scope>
    <source>
        <strain evidence="13 14">R-40</strain>
    </source>
</reference>
<dbReference type="Gene3D" id="3.10.520.10">
    <property type="entry name" value="ApbE-like domains"/>
    <property type="match status" value="1"/>
</dbReference>
<protein>
    <recommendedName>
        <fullName evidence="3 11">FAD:protein FMN transferase</fullName>
        <ecNumber evidence="2 11">2.7.1.180</ecNumber>
    </recommendedName>
    <alternativeName>
        <fullName evidence="9 11">Flavin transferase</fullName>
    </alternativeName>
</protein>
<dbReference type="PROSITE" id="PS51257">
    <property type="entry name" value="PROKAR_LIPOPROTEIN"/>
    <property type="match status" value="1"/>
</dbReference>
<dbReference type="GO" id="GO:0016740">
    <property type="term" value="F:transferase activity"/>
    <property type="evidence" value="ECO:0007669"/>
    <property type="project" value="UniProtKB-KW"/>
</dbReference>
<comment type="function">
    <text evidence="12">Flavin transferase that catalyzes the transfer of the FMN moiety of FAD and its covalent binding to the hydroxyl group of a threonine residue in a target flavoprotein.</text>
</comment>
<organism evidence="13 14">
    <name type="scientific">Keguizhuia sedimenti</name>
    <dbReference type="NCBI Taxonomy" id="3064264"/>
    <lineage>
        <taxon>Bacteria</taxon>
        <taxon>Pseudomonadati</taxon>
        <taxon>Pseudomonadota</taxon>
        <taxon>Betaproteobacteria</taxon>
        <taxon>Burkholderiales</taxon>
        <taxon>Oxalobacteraceae</taxon>
        <taxon>Keguizhuia</taxon>
    </lineage>
</organism>
<evidence type="ECO:0000313" key="14">
    <source>
        <dbReference type="Proteomes" id="UP001225596"/>
    </source>
</evidence>
<dbReference type="PANTHER" id="PTHR30040:SF2">
    <property type="entry name" value="FAD:PROTEIN FMN TRANSFERASE"/>
    <property type="match status" value="1"/>
</dbReference>
<dbReference type="Proteomes" id="UP001225596">
    <property type="component" value="Unassembled WGS sequence"/>
</dbReference>
<dbReference type="PANTHER" id="PTHR30040">
    <property type="entry name" value="THIAMINE BIOSYNTHESIS LIPOPROTEIN APBE"/>
    <property type="match status" value="1"/>
</dbReference>
<evidence type="ECO:0000256" key="1">
    <source>
        <dbReference type="ARBA" id="ARBA00001946"/>
    </source>
</evidence>
<evidence type="ECO:0000256" key="11">
    <source>
        <dbReference type="PIRNR" id="PIRNR006268"/>
    </source>
</evidence>
<proteinExistence type="inferred from homology"/>
<evidence type="ECO:0000256" key="9">
    <source>
        <dbReference type="ARBA" id="ARBA00031306"/>
    </source>
</evidence>
<keyword evidence="4 11" id="KW-0285">Flavoprotein</keyword>
<evidence type="ECO:0000256" key="4">
    <source>
        <dbReference type="ARBA" id="ARBA00022630"/>
    </source>
</evidence>
<keyword evidence="7 11" id="KW-0274">FAD</keyword>
<keyword evidence="5 11" id="KW-0808">Transferase</keyword>
<dbReference type="InterPro" id="IPR003374">
    <property type="entry name" value="ApbE-like_sf"/>
</dbReference>
<evidence type="ECO:0000256" key="12">
    <source>
        <dbReference type="RuleBase" id="RU363002"/>
    </source>
</evidence>